<accession>A0A1R3T9T6</accession>
<name>A0A1R3T9T6_9BACT</name>
<organism evidence="1 2">
    <name type="scientific">Proteiniphilum saccharofermentans</name>
    <dbReference type="NCBI Taxonomy" id="1642647"/>
    <lineage>
        <taxon>Bacteria</taxon>
        <taxon>Pseudomonadati</taxon>
        <taxon>Bacteroidota</taxon>
        <taxon>Bacteroidia</taxon>
        <taxon>Bacteroidales</taxon>
        <taxon>Dysgonomonadaceae</taxon>
        <taxon>Proteiniphilum</taxon>
    </lineage>
</organism>
<keyword evidence="2" id="KW-1185">Reference proteome</keyword>
<reference evidence="1 2" key="1">
    <citation type="submission" date="2016-08" db="EMBL/GenBank/DDBJ databases">
        <authorList>
            <person name="Seilhamer J.J."/>
        </authorList>
    </citation>
    <scope>NUCLEOTIDE SEQUENCE [LARGE SCALE GENOMIC DNA]</scope>
    <source>
        <strain evidence="1">M3/6</strain>
    </source>
</reference>
<gene>
    <name evidence="1" type="ORF">PSM36_1920</name>
</gene>
<evidence type="ECO:0000313" key="1">
    <source>
        <dbReference type="EMBL" id="SCD20735.1"/>
    </source>
</evidence>
<dbReference type="KEGG" id="psac:PSM36_1920"/>
<dbReference type="AlphaFoldDB" id="A0A1R3T9T6"/>
<dbReference type="EMBL" id="LT605205">
    <property type="protein sequence ID" value="SCD20735.1"/>
    <property type="molecule type" value="Genomic_DNA"/>
</dbReference>
<evidence type="ECO:0000313" key="2">
    <source>
        <dbReference type="Proteomes" id="UP000187464"/>
    </source>
</evidence>
<dbReference type="STRING" id="1642647.PSM36_1920"/>
<dbReference type="RefSeq" id="WP_154670999.1">
    <property type="nucleotide sequence ID" value="NZ_LT605205.1"/>
</dbReference>
<protein>
    <submittedName>
        <fullName evidence="1">Uncharacterized protein</fullName>
    </submittedName>
</protein>
<dbReference type="Proteomes" id="UP000187464">
    <property type="component" value="Chromosome I"/>
</dbReference>
<sequence>MISLFMLIVGIGCEDAKLKLPSEEQPSQQVTTRQAGAAIWDFPVKPGTEEWKSLETIEQQYEAYNIPESLIKEISTDDLVKICLDYPEWGLIYAFNDPQTGFAHVLDLFNGFEELFSRKDAAKELIKVYLEMNPLDVSRLSTDLDKGLFSFQFTRIEMLMATNPIVSLLGDEDERLLLREGITKYRSKEQFPDVYSLWSLSPVAHLCLSILESDGRVSEDIGRRSLKRRALYHDKSVLDEIIVESENFLKQ</sequence>
<proteinExistence type="predicted"/>